<evidence type="ECO:0000313" key="8">
    <source>
        <dbReference type="EMBL" id="THD66466.1"/>
    </source>
</evidence>
<evidence type="ECO:0000256" key="2">
    <source>
        <dbReference type="ARBA" id="ARBA00005833"/>
    </source>
</evidence>
<proteinExistence type="inferred from homology"/>
<keyword evidence="5" id="KW-0073">Auxin biosynthesis</keyword>
<evidence type="ECO:0000259" key="7">
    <source>
        <dbReference type="Pfam" id="PF01593"/>
    </source>
</evidence>
<comment type="similarity">
    <text evidence="2">Belongs to the tryptophan 2-monooxygenase family.</text>
</comment>
<dbReference type="RefSeq" id="WP_136336537.1">
    <property type="nucleotide sequence ID" value="NZ_QXMP01000006.1"/>
</dbReference>
<dbReference type="EC" id="1.13.12.3" evidence="3"/>
<dbReference type="Proteomes" id="UP000305939">
    <property type="component" value="Unassembled WGS sequence"/>
</dbReference>
<evidence type="ECO:0000256" key="5">
    <source>
        <dbReference type="ARBA" id="ARBA00023070"/>
    </source>
</evidence>
<dbReference type="InterPro" id="IPR050281">
    <property type="entry name" value="Flavin_monoamine_oxidase"/>
</dbReference>
<comment type="catalytic activity">
    <reaction evidence="6">
        <text>L-tryptophan + O2 = indole-3-acetamide + CO2 + H2O</text>
        <dbReference type="Rhea" id="RHEA:16165"/>
        <dbReference type="ChEBI" id="CHEBI:15377"/>
        <dbReference type="ChEBI" id="CHEBI:15379"/>
        <dbReference type="ChEBI" id="CHEBI:16031"/>
        <dbReference type="ChEBI" id="CHEBI:16526"/>
        <dbReference type="ChEBI" id="CHEBI:57912"/>
        <dbReference type="EC" id="1.13.12.3"/>
    </reaction>
</comment>
<evidence type="ECO:0000256" key="1">
    <source>
        <dbReference type="ARBA" id="ARBA00004814"/>
    </source>
</evidence>
<accession>A0A4S3LYG4</accession>
<dbReference type="SUPFAM" id="SSF51905">
    <property type="entry name" value="FAD/NAD(P)-binding domain"/>
    <property type="match status" value="1"/>
</dbReference>
<dbReference type="AlphaFoldDB" id="A0A4S3LYG4"/>
<dbReference type="GO" id="GO:0009851">
    <property type="term" value="P:auxin biosynthetic process"/>
    <property type="evidence" value="ECO:0007669"/>
    <property type="project" value="UniProtKB-KW"/>
</dbReference>
<gene>
    <name evidence="8" type="ORF">E7Z59_11715</name>
</gene>
<organism evidence="8 9">
    <name type="scientific">Robertkochia marina</name>
    <dbReference type="NCBI Taxonomy" id="1227945"/>
    <lineage>
        <taxon>Bacteria</taxon>
        <taxon>Pseudomonadati</taxon>
        <taxon>Bacteroidota</taxon>
        <taxon>Flavobacteriia</taxon>
        <taxon>Flavobacteriales</taxon>
        <taxon>Flavobacteriaceae</taxon>
        <taxon>Robertkochia</taxon>
    </lineage>
</organism>
<dbReference type="Pfam" id="PF01593">
    <property type="entry name" value="Amino_oxidase"/>
    <property type="match status" value="1"/>
</dbReference>
<dbReference type="InterPro" id="IPR002937">
    <property type="entry name" value="Amino_oxidase"/>
</dbReference>
<dbReference type="GO" id="GO:0050361">
    <property type="term" value="F:tryptophan 2-monooxygenase activity"/>
    <property type="evidence" value="ECO:0007669"/>
    <property type="project" value="UniProtKB-EC"/>
</dbReference>
<comment type="pathway">
    <text evidence="1">Plant hormone metabolism; auxin biosynthesis.</text>
</comment>
<sequence length="492" mass="53812">MKASSSKKGQITRKTFIQQAGLSMAGLFFLEPLKAGEFITTKSQDPKRVVIIGAGLAGLSAAMELTKGGHQVTILEARERPGGRVSTVRDPFPEGIYAEDGAVAFSESYTLANSYIEKYGLKKIPWTFPETPITYVLNGETLQVAPGEKVKWPFDLTPEEQELGPMGMVNKYIIQTLPSEITNPENWNEEPLLALDQKSMTEYLKEQGASDGAIELFKNTQWFAALPGETSSLTMAVSDFGLFMSGSSFFVLAGGNDTLPRAMASELKDVINYGYVVNSVETRSEQVIVTCENGTTHAADHVICALPHKVARTINFTPDLPVEKTEAMEHVPALSLTRAYFEVDSPYWNERQVSGLAYTDLMTGQVVPHLNMEAPGGSAILECYVFGKKARDLDAMSETEVAAVLGRDMEKVHPGFADHYNSNIYVKSWKNDPYALGGPSWPAAGDVTNYLENLQEPAGKIHFAGEYTTILRSTMEGALRSGVRAAKEIHNA</sequence>
<feature type="domain" description="Amine oxidase" evidence="7">
    <location>
        <begin position="56"/>
        <end position="489"/>
    </location>
</feature>
<evidence type="ECO:0000256" key="3">
    <source>
        <dbReference type="ARBA" id="ARBA00012535"/>
    </source>
</evidence>
<evidence type="ECO:0000313" key="9">
    <source>
        <dbReference type="Proteomes" id="UP000305939"/>
    </source>
</evidence>
<dbReference type="EMBL" id="SSMC01000003">
    <property type="protein sequence ID" value="THD66466.1"/>
    <property type="molecule type" value="Genomic_DNA"/>
</dbReference>
<dbReference type="SUPFAM" id="SSF54373">
    <property type="entry name" value="FAD-linked reductases, C-terminal domain"/>
    <property type="match status" value="1"/>
</dbReference>
<dbReference type="PRINTS" id="PR00419">
    <property type="entry name" value="ADXRDTASE"/>
</dbReference>
<protein>
    <recommendedName>
        <fullName evidence="4">Tryptophan 2-monooxygenase</fullName>
        <ecNumber evidence="3">1.13.12.3</ecNumber>
    </recommendedName>
</protein>
<dbReference type="PANTHER" id="PTHR10742">
    <property type="entry name" value="FLAVIN MONOAMINE OXIDASE"/>
    <property type="match status" value="1"/>
</dbReference>
<keyword evidence="9" id="KW-1185">Reference proteome</keyword>
<comment type="caution">
    <text evidence="8">The sequence shown here is derived from an EMBL/GenBank/DDBJ whole genome shotgun (WGS) entry which is preliminary data.</text>
</comment>
<dbReference type="Gene3D" id="3.50.50.60">
    <property type="entry name" value="FAD/NAD(P)-binding domain"/>
    <property type="match status" value="1"/>
</dbReference>
<dbReference type="OrthoDB" id="56323at2"/>
<dbReference type="PANTHER" id="PTHR10742:SF410">
    <property type="entry name" value="LYSINE-SPECIFIC HISTONE DEMETHYLASE 2"/>
    <property type="match status" value="1"/>
</dbReference>
<name>A0A4S3LYG4_9FLAO</name>
<reference evidence="8 9" key="1">
    <citation type="submission" date="2019-04" db="EMBL/GenBank/DDBJ databases">
        <title>Draft genome sequence of Robertkochia marina CC-AMO-30D.</title>
        <authorList>
            <person name="Hameed A."/>
            <person name="Lin S.-Y."/>
            <person name="Shahina M."/>
            <person name="Lai W.-A."/>
            <person name="Young C.-C."/>
        </authorList>
    </citation>
    <scope>NUCLEOTIDE SEQUENCE [LARGE SCALE GENOMIC DNA]</scope>
    <source>
        <strain evidence="8 9">CC-AMO-30D</strain>
    </source>
</reference>
<evidence type="ECO:0000256" key="4">
    <source>
        <dbReference type="ARBA" id="ARBA00017871"/>
    </source>
</evidence>
<evidence type="ECO:0000256" key="6">
    <source>
        <dbReference type="ARBA" id="ARBA00047321"/>
    </source>
</evidence>
<dbReference type="InterPro" id="IPR036188">
    <property type="entry name" value="FAD/NAD-bd_sf"/>
</dbReference>